<feature type="region of interest" description="Disordered" evidence="1">
    <location>
        <begin position="328"/>
        <end position="357"/>
    </location>
</feature>
<sequence>MCESHLVLEGSPCALDPPFLAAWLHLVRCLGGGTANFGDRLRIEVNPLLTTTEKLESYVSPPLSPPTHRTPSFDTLRGGPSWDRQSGMDGDNHQRKQHDPSSYPMPGVGHHSVHQSPTGSTDRFGQSSLLSTRANISIPAQASTSRLSAYAGYGYTDQQPYGDSSLQSGSLQGGGLQYQTSFSPAPLRQQPAQHQYQQQQDYQQNRPPQPPQQQQPTSQQQQSQQQPQPQQPQPHQFPPYGSSILYNVNQGQAQTPYEVVPPYQPRQTATMRALSQFAVPQYFSSNGQAEAGDSCAVSQYLGPQAQTAVYHEENPLARSTAAPSFSATMTGFNPLGTAEGVEQQQEPMPESSSLENTYSQYQQALRVTFDYTRAGRLLDASRSLLEISEWLIGNARELGILRDEQELHSDRIKLWNNFNVCWLSVCQKQRDMTQDLLETGHQLPNTTMLTIDMMERMGQEIVRLCDKMEPHGLVDYQMGIWEEEILSILSQCLDLLEGGSEPEQSQSLLRETVAATRS</sequence>
<feature type="compositionally biased region" description="Polar residues" evidence="1">
    <location>
        <begin position="342"/>
        <end position="357"/>
    </location>
</feature>
<keyword evidence="3" id="KW-1185">Reference proteome</keyword>
<dbReference type="Proteomes" id="UP000243515">
    <property type="component" value="Unassembled WGS sequence"/>
</dbReference>
<dbReference type="OrthoDB" id="5552418at2759"/>
<feature type="compositionally biased region" description="Basic and acidic residues" evidence="1">
    <location>
        <begin position="90"/>
        <end position="99"/>
    </location>
</feature>
<dbReference type="AlphaFoldDB" id="A0A232LWA1"/>
<comment type="caution">
    <text evidence="2">The sequence shown here is derived from an EMBL/GenBank/DDBJ whole genome shotgun (WGS) entry which is preliminary data.</text>
</comment>
<protein>
    <submittedName>
        <fullName evidence="2">Uncharacterized protein</fullName>
    </submittedName>
</protein>
<feature type="region of interest" description="Disordered" evidence="1">
    <location>
        <begin position="161"/>
        <end position="244"/>
    </location>
</feature>
<feature type="compositionally biased region" description="Low complexity" evidence="1">
    <location>
        <begin position="214"/>
        <end position="228"/>
    </location>
</feature>
<feature type="region of interest" description="Disordered" evidence="1">
    <location>
        <begin position="56"/>
        <end position="126"/>
    </location>
</feature>
<reference evidence="2 3" key="1">
    <citation type="journal article" date="2015" name="Environ. Microbiol.">
        <title>Metagenome sequence of Elaphomyces granulatus from sporocarp tissue reveals Ascomycota ectomycorrhizal fingerprints of genome expansion and a Proteobacteria-rich microbiome.</title>
        <authorList>
            <person name="Quandt C.A."/>
            <person name="Kohler A."/>
            <person name="Hesse C.N."/>
            <person name="Sharpton T.J."/>
            <person name="Martin F."/>
            <person name="Spatafora J.W."/>
        </authorList>
    </citation>
    <scope>NUCLEOTIDE SEQUENCE [LARGE SCALE GENOMIC DNA]</scope>
    <source>
        <strain evidence="2 3">OSC145934</strain>
    </source>
</reference>
<evidence type="ECO:0000313" key="2">
    <source>
        <dbReference type="EMBL" id="OXV08460.1"/>
    </source>
</evidence>
<accession>A0A232LWA1</accession>
<evidence type="ECO:0000256" key="1">
    <source>
        <dbReference type="SAM" id="MobiDB-lite"/>
    </source>
</evidence>
<evidence type="ECO:0000313" key="3">
    <source>
        <dbReference type="Proteomes" id="UP000243515"/>
    </source>
</evidence>
<feature type="compositionally biased region" description="Polar residues" evidence="1">
    <location>
        <begin position="114"/>
        <end position="126"/>
    </location>
</feature>
<feature type="compositionally biased region" description="Low complexity" evidence="1">
    <location>
        <begin position="189"/>
        <end position="206"/>
    </location>
</feature>
<organism evidence="2 3">
    <name type="scientific">Elaphomyces granulatus</name>
    <dbReference type="NCBI Taxonomy" id="519963"/>
    <lineage>
        <taxon>Eukaryota</taxon>
        <taxon>Fungi</taxon>
        <taxon>Dikarya</taxon>
        <taxon>Ascomycota</taxon>
        <taxon>Pezizomycotina</taxon>
        <taxon>Eurotiomycetes</taxon>
        <taxon>Eurotiomycetidae</taxon>
        <taxon>Eurotiales</taxon>
        <taxon>Elaphomycetaceae</taxon>
        <taxon>Elaphomyces</taxon>
    </lineage>
</organism>
<name>A0A232LWA1_9EURO</name>
<dbReference type="EMBL" id="NPHW01004094">
    <property type="protein sequence ID" value="OXV08460.1"/>
    <property type="molecule type" value="Genomic_DNA"/>
</dbReference>
<gene>
    <name evidence="2" type="ORF">Egran_03780</name>
</gene>
<proteinExistence type="predicted"/>